<dbReference type="InterPro" id="IPR038622">
    <property type="entry name" value="CDPS_sf"/>
</dbReference>
<gene>
    <name evidence="5" type="ORF">F6J89_11700</name>
</gene>
<evidence type="ECO:0000256" key="4">
    <source>
        <dbReference type="SAM" id="MobiDB-lite"/>
    </source>
</evidence>
<comment type="caution">
    <text evidence="5">The sequence shown here is derived from an EMBL/GenBank/DDBJ whole genome shotgun (WGS) entry which is preliminary data.</text>
</comment>
<evidence type="ECO:0000256" key="1">
    <source>
        <dbReference type="ARBA" id="ARBA00006034"/>
    </source>
</evidence>
<feature type="region of interest" description="Disordered" evidence="4">
    <location>
        <begin position="288"/>
        <end position="311"/>
    </location>
</feature>
<protein>
    <recommendedName>
        <fullName evidence="3">Cyclodipeptide synthase</fullName>
    </recommendedName>
</protein>
<dbReference type="EMBL" id="JAAHFQ010000191">
    <property type="protein sequence ID" value="NER28268.1"/>
    <property type="molecule type" value="Genomic_DNA"/>
</dbReference>
<reference evidence="5" key="1">
    <citation type="submission" date="2019-11" db="EMBL/GenBank/DDBJ databases">
        <title>Genomic insights into an expanded diversity of filamentous marine cyanobacteria reveals the extraordinary biosynthetic potential of Moorea and Okeania.</title>
        <authorList>
            <person name="Ferreira Leao T."/>
            <person name="Wang M."/>
            <person name="Moss N."/>
            <person name="Da Silva R."/>
            <person name="Sanders J."/>
            <person name="Nurk S."/>
            <person name="Gurevich A."/>
            <person name="Humphrey G."/>
            <person name="Reher R."/>
            <person name="Zhu Q."/>
            <person name="Belda-Ferre P."/>
            <person name="Glukhov E."/>
            <person name="Rex R."/>
            <person name="Dorrestein P.C."/>
            <person name="Knight R."/>
            <person name="Pevzner P."/>
            <person name="Gerwick W.H."/>
            <person name="Gerwick L."/>
        </authorList>
    </citation>
    <scope>NUCLEOTIDE SEQUENCE</scope>
    <source>
        <strain evidence="5">SIO1C4</strain>
    </source>
</reference>
<dbReference type="Gene3D" id="3.40.50.11710">
    <property type="entry name" value="Cyclodipeptide synthase"/>
    <property type="match status" value="1"/>
</dbReference>
<comment type="similarity">
    <text evidence="1">Belongs to the CDPS family.</text>
</comment>
<dbReference type="GO" id="GO:0016755">
    <property type="term" value="F:aminoacyltransferase activity"/>
    <property type="evidence" value="ECO:0007669"/>
    <property type="project" value="InterPro"/>
</dbReference>
<dbReference type="AlphaFoldDB" id="A0A6B3NG61"/>
<proteinExistence type="inferred from homology"/>
<dbReference type="NCBIfam" id="TIGR04539">
    <property type="entry name" value="tRNA_cyclodipep"/>
    <property type="match status" value="1"/>
</dbReference>
<organism evidence="5">
    <name type="scientific">Symploca sp. SIO1C4</name>
    <dbReference type="NCBI Taxonomy" id="2607765"/>
    <lineage>
        <taxon>Bacteria</taxon>
        <taxon>Bacillati</taxon>
        <taxon>Cyanobacteriota</taxon>
        <taxon>Cyanophyceae</taxon>
        <taxon>Coleofasciculales</taxon>
        <taxon>Coleofasciculaceae</taxon>
        <taxon>Symploca</taxon>
    </lineage>
</organism>
<accession>A0A6B3NG61</accession>
<evidence type="ECO:0000256" key="3">
    <source>
        <dbReference type="ARBA" id="ARBA00030771"/>
    </source>
</evidence>
<dbReference type="InterPro" id="IPR030903">
    <property type="entry name" value="CDPS"/>
</dbReference>
<sequence length="311" mass="36371">MDEETIIENFDWNHLSLERLKLLRSRINKAIDIKRRDLYLTKYTANIPQIYGYKASMANVFPGRLRSSISEYQNCVFGISLGSNNFADNKRLEACIKWISENFQTCLVLVCDSIYRLTIEVRDGLKGDEARYQAICTGEKFINENLFLFEKYSGSCRFEFKKTSQIEKQLEFEIYYEEIQYLYQQNQSFQKSVNSFVQAYLNRVKQIKDQDKQKKESLQEKKYLSTNYFFEESALNACLVKAGWLVFVYPGSIKTFEEISEGLHPEVPEPLKQMIWVSLRLKRNAKAGNAKVGEGSKKNHDLENKPEGMNF</sequence>
<feature type="compositionally biased region" description="Basic and acidic residues" evidence="4">
    <location>
        <begin position="294"/>
        <end position="311"/>
    </location>
</feature>
<name>A0A6B3NG61_9CYAN</name>
<evidence type="ECO:0000256" key="2">
    <source>
        <dbReference type="ARBA" id="ARBA00022679"/>
    </source>
</evidence>
<keyword evidence="2" id="KW-0808">Transferase</keyword>
<evidence type="ECO:0000313" key="5">
    <source>
        <dbReference type="EMBL" id="NER28268.1"/>
    </source>
</evidence>